<dbReference type="EMBL" id="UGNP01000001">
    <property type="protein sequence ID" value="STX09423.1"/>
    <property type="molecule type" value="Genomic_DNA"/>
</dbReference>
<evidence type="ECO:0000256" key="1">
    <source>
        <dbReference type="ARBA" id="ARBA00004196"/>
    </source>
</evidence>
<reference evidence="2 4" key="1">
    <citation type="submission" date="2018-06" db="EMBL/GenBank/DDBJ databases">
        <authorList>
            <consortium name="Pathogen Informatics"/>
            <person name="Doyle S."/>
        </authorList>
    </citation>
    <scope>NUCLEOTIDE SEQUENCE [LARGE SCALE GENOMIC DNA]</scope>
    <source>
        <strain evidence="2 4">NCTC10597</strain>
    </source>
</reference>
<accession>A0A2U3A9A3</accession>
<evidence type="ECO:0000313" key="3">
    <source>
        <dbReference type="EMBL" id="TDR32704.1"/>
    </source>
</evidence>
<evidence type="ECO:0000313" key="5">
    <source>
        <dbReference type="Proteomes" id="UP000294641"/>
    </source>
</evidence>
<dbReference type="Proteomes" id="UP000254330">
    <property type="component" value="Unassembled WGS sequence"/>
</dbReference>
<comment type="caution">
    <text evidence="2">The sequence shown here is derived from an EMBL/GenBank/DDBJ whole genome shotgun (WGS) entry which is preliminary data.</text>
</comment>
<dbReference type="GO" id="GO:0030313">
    <property type="term" value="C:cell envelope"/>
    <property type="evidence" value="ECO:0007669"/>
    <property type="project" value="UniProtKB-SubCell"/>
</dbReference>
<reference evidence="3 5" key="2">
    <citation type="submission" date="2019-03" db="EMBL/GenBank/DDBJ databases">
        <title>Genomic Encyclopedia of Type Strains, Phase IV (KMG-IV): sequencing the most valuable type-strain genomes for metagenomic binning, comparative biology and taxonomic classification.</title>
        <authorList>
            <person name="Goeker M."/>
        </authorList>
    </citation>
    <scope>NUCLEOTIDE SEQUENCE [LARGE SCALE GENOMIC DNA]</scope>
    <source>
        <strain evidence="3 5">DSM 20580</strain>
    </source>
</reference>
<dbReference type="InterPro" id="IPR042229">
    <property type="entry name" value="Listeria/Bacterioides_rpt_sf"/>
</dbReference>
<dbReference type="EMBL" id="SNZG01000061">
    <property type="protein sequence ID" value="TDR32704.1"/>
    <property type="molecule type" value="Genomic_DNA"/>
</dbReference>
<dbReference type="OrthoDB" id="2740373at2"/>
<comment type="subcellular location">
    <subcellularLocation>
        <location evidence="1">Cell envelope</location>
    </subcellularLocation>
</comment>
<sequence>MASSSQRTGYSFIGWSEKATASKADPKYKPGADYKVKSKNNLYAVWQRDSNEVKYAANKATSGKAPKSAKVLYGNSVKLKTAGTLKRKGYTFTGWSTNKKATKAGYKVDKSLKIMKPTTLYAVWKKK</sequence>
<dbReference type="AlphaFoldDB" id="A0A2U3A9A3"/>
<dbReference type="InterPro" id="IPR013378">
    <property type="entry name" value="InlB-like_B-rpt"/>
</dbReference>
<keyword evidence="5" id="KW-1185">Reference proteome</keyword>
<organism evidence="2 4">
    <name type="scientific">Kurthia zopfii</name>
    <dbReference type="NCBI Taxonomy" id="1650"/>
    <lineage>
        <taxon>Bacteria</taxon>
        <taxon>Bacillati</taxon>
        <taxon>Bacillota</taxon>
        <taxon>Bacilli</taxon>
        <taxon>Bacillales</taxon>
        <taxon>Caryophanaceae</taxon>
        <taxon>Kurthia</taxon>
    </lineage>
</organism>
<evidence type="ECO:0000313" key="4">
    <source>
        <dbReference type="Proteomes" id="UP000254330"/>
    </source>
</evidence>
<gene>
    <name evidence="3" type="ORF">DFR61_16112</name>
    <name evidence="2" type="ORF">NCTC10597_01098</name>
</gene>
<proteinExistence type="predicted"/>
<name>A0A2U3A9A3_9BACL</name>
<evidence type="ECO:0000313" key="2">
    <source>
        <dbReference type="EMBL" id="STX09423.1"/>
    </source>
</evidence>
<dbReference type="Proteomes" id="UP000294641">
    <property type="component" value="Unassembled WGS sequence"/>
</dbReference>
<protein>
    <submittedName>
        <fullName evidence="2 3">Repeat</fullName>
    </submittedName>
</protein>
<dbReference type="Pfam" id="PF09479">
    <property type="entry name" value="Flg_new"/>
    <property type="match status" value="2"/>
</dbReference>
<dbReference type="RefSeq" id="WP_109350852.1">
    <property type="nucleotide sequence ID" value="NZ_LR134474.1"/>
</dbReference>
<dbReference type="NCBIfam" id="TIGR02543">
    <property type="entry name" value="List_Bact_rpt"/>
    <property type="match status" value="1"/>
</dbReference>
<dbReference type="Gene3D" id="2.60.40.4270">
    <property type="entry name" value="Listeria-Bacteroides repeat domain"/>
    <property type="match status" value="2"/>
</dbReference>